<dbReference type="SMART" id="SM00240">
    <property type="entry name" value="FHA"/>
    <property type="match status" value="1"/>
</dbReference>
<dbReference type="OrthoDB" id="137102at2"/>
<organism evidence="2 3">
    <name type="scientific">Dictyobacter kobayashii</name>
    <dbReference type="NCBI Taxonomy" id="2014872"/>
    <lineage>
        <taxon>Bacteria</taxon>
        <taxon>Bacillati</taxon>
        <taxon>Chloroflexota</taxon>
        <taxon>Ktedonobacteria</taxon>
        <taxon>Ktedonobacterales</taxon>
        <taxon>Dictyobacteraceae</taxon>
        <taxon>Dictyobacter</taxon>
    </lineage>
</organism>
<evidence type="ECO:0000313" key="2">
    <source>
        <dbReference type="EMBL" id="GCE20565.1"/>
    </source>
</evidence>
<dbReference type="AlphaFoldDB" id="A0A402ANG8"/>
<protein>
    <recommendedName>
        <fullName evidence="1">FHA domain-containing protein</fullName>
    </recommendedName>
</protein>
<comment type="caution">
    <text evidence="2">The sequence shown here is derived from an EMBL/GenBank/DDBJ whole genome shotgun (WGS) entry which is preliminary data.</text>
</comment>
<gene>
    <name evidence="2" type="ORF">KDK_43650</name>
</gene>
<dbReference type="InterPro" id="IPR000253">
    <property type="entry name" value="FHA_dom"/>
</dbReference>
<keyword evidence="3" id="KW-1185">Reference proteome</keyword>
<proteinExistence type="predicted"/>
<dbReference type="InterPro" id="IPR008984">
    <property type="entry name" value="SMAD_FHA_dom_sf"/>
</dbReference>
<dbReference type="EMBL" id="BIFS01000001">
    <property type="protein sequence ID" value="GCE20565.1"/>
    <property type="molecule type" value="Genomic_DNA"/>
</dbReference>
<dbReference type="CDD" id="cd00060">
    <property type="entry name" value="FHA"/>
    <property type="match status" value="1"/>
</dbReference>
<name>A0A402ANG8_9CHLR</name>
<reference evidence="3" key="1">
    <citation type="submission" date="2018-12" db="EMBL/GenBank/DDBJ databases">
        <title>Tengunoibacter tsumagoiensis gen. nov., sp. nov., Dictyobacter kobayashii sp. nov., D. alpinus sp. nov., and D. joshuensis sp. nov. and description of Dictyobacteraceae fam. nov. within the order Ktedonobacterales isolated from Tengu-no-mugimeshi.</title>
        <authorList>
            <person name="Wang C.M."/>
            <person name="Zheng Y."/>
            <person name="Sakai Y."/>
            <person name="Toyoda A."/>
            <person name="Minakuchi Y."/>
            <person name="Abe K."/>
            <person name="Yokota A."/>
            <person name="Yabe S."/>
        </authorList>
    </citation>
    <scope>NUCLEOTIDE SEQUENCE [LARGE SCALE GENOMIC DNA]</scope>
    <source>
        <strain evidence="3">Uno11</strain>
    </source>
</reference>
<dbReference type="SUPFAM" id="SSF49879">
    <property type="entry name" value="SMAD/FHA domain"/>
    <property type="match status" value="1"/>
</dbReference>
<dbReference type="InterPro" id="IPR032030">
    <property type="entry name" value="YscD_cytoplasmic_dom"/>
</dbReference>
<dbReference type="Proteomes" id="UP000287188">
    <property type="component" value="Unassembled WGS sequence"/>
</dbReference>
<evidence type="ECO:0000259" key="1">
    <source>
        <dbReference type="PROSITE" id="PS50006"/>
    </source>
</evidence>
<accession>A0A402ANG8</accession>
<sequence length="134" mass="15044">MLLEAVQKPFAEAAVRFLNGPLTGNIFFFQGAVVTLGREKQNNIIVPDPGISRYHIRMSWLGDGWNIENISQGNLLAINEQSVPQSRLRHNDVVKLSSTISFVFLLRYPEMPSGSLCPLPTQKRFKASHSHQGR</sequence>
<dbReference type="PROSITE" id="PS50006">
    <property type="entry name" value="FHA_DOMAIN"/>
    <property type="match status" value="1"/>
</dbReference>
<dbReference type="Gene3D" id="2.60.200.20">
    <property type="match status" value="1"/>
</dbReference>
<feature type="domain" description="FHA" evidence="1">
    <location>
        <begin position="34"/>
        <end position="83"/>
    </location>
</feature>
<dbReference type="Pfam" id="PF16697">
    <property type="entry name" value="Yop-YscD_cpl"/>
    <property type="match status" value="1"/>
</dbReference>
<evidence type="ECO:0000313" key="3">
    <source>
        <dbReference type="Proteomes" id="UP000287188"/>
    </source>
</evidence>